<organism evidence="12 13">
    <name type="scientific">Arachis hypogaea</name>
    <name type="common">Peanut</name>
    <dbReference type="NCBI Taxonomy" id="3818"/>
    <lineage>
        <taxon>Eukaryota</taxon>
        <taxon>Viridiplantae</taxon>
        <taxon>Streptophyta</taxon>
        <taxon>Embryophyta</taxon>
        <taxon>Tracheophyta</taxon>
        <taxon>Spermatophyta</taxon>
        <taxon>Magnoliopsida</taxon>
        <taxon>eudicotyledons</taxon>
        <taxon>Gunneridae</taxon>
        <taxon>Pentapetalae</taxon>
        <taxon>rosids</taxon>
        <taxon>fabids</taxon>
        <taxon>Fabales</taxon>
        <taxon>Fabaceae</taxon>
        <taxon>Papilionoideae</taxon>
        <taxon>50 kb inversion clade</taxon>
        <taxon>dalbergioids sensu lato</taxon>
        <taxon>Dalbergieae</taxon>
        <taxon>Pterocarpus clade</taxon>
        <taxon>Arachis</taxon>
    </lineage>
</organism>
<proteinExistence type="inferred from homology"/>
<feature type="chain" id="PRO_5019304910" description="Cytochrome P450" evidence="11">
    <location>
        <begin position="17"/>
        <end position="475"/>
    </location>
</feature>
<dbReference type="PRINTS" id="PR00463">
    <property type="entry name" value="EP450I"/>
</dbReference>
<evidence type="ECO:0000256" key="9">
    <source>
        <dbReference type="PIRSR" id="PIRSR602401-1"/>
    </source>
</evidence>
<comment type="similarity">
    <text evidence="3 10">Belongs to the cytochrome P450 family.</text>
</comment>
<evidence type="ECO:0000256" key="7">
    <source>
        <dbReference type="ARBA" id="ARBA00023002"/>
    </source>
</evidence>
<evidence type="ECO:0000256" key="8">
    <source>
        <dbReference type="ARBA" id="ARBA00023004"/>
    </source>
</evidence>
<dbReference type="STRING" id="3818.A0A444YF40"/>
<dbReference type="GO" id="GO:0016020">
    <property type="term" value="C:membrane"/>
    <property type="evidence" value="ECO:0007669"/>
    <property type="project" value="UniProtKB-SubCell"/>
</dbReference>
<comment type="cofactor">
    <cofactor evidence="1 9">
        <name>heme</name>
        <dbReference type="ChEBI" id="CHEBI:30413"/>
    </cofactor>
</comment>
<dbReference type="Pfam" id="PF00067">
    <property type="entry name" value="p450"/>
    <property type="match status" value="1"/>
</dbReference>
<evidence type="ECO:0000256" key="2">
    <source>
        <dbReference type="ARBA" id="ARBA00004167"/>
    </source>
</evidence>
<evidence type="ECO:0000256" key="10">
    <source>
        <dbReference type="RuleBase" id="RU000461"/>
    </source>
</evidence>
<evidence type="ECO:0000256" key="6">
    <source>
        <dbReference type="ARBA" id="ARBA00022989"/>
    </source>
</evidence>
<keyword evidence="4" id="KW-0812">Transmembrane</keyword>
<dbReference type="EMBL" id="SDMP01000017">
    <property type="protein sequence ID" value="RYR00511.1"/>
    <property type="molecule type" value="Genomic_DNA"/>
</dbReference>
<dbReference type="OrthoDB" id="3945418at2759"/>
<dbReference type="GO" id="GO:0005506">
    <property type="term" value="F:iron ion binding"/>
    <property type="evidence" value="ECO:0007669"/>
    <property type="project" value="InterPro"/>
</dbReference>
<protein>
    <recommendedName>
        <fullName evidence="14">Cytochrome P450</fullName>
    </recommendedName>
</protein>
<evidence type="ECO:0000256" key="11">
    <source>
        <dbReference type="SAM" id="SignalP"/>
    </source>
</evidence>
<keyword evidence="10" id="KW-0503">Monooxygenase</keyword>
<dbReference type="InterPro" id="IPR036396">
    <property type="entry name" value="Cyt_P450_sf"/>
</dbReference>
<keyword evidence="7 10" id="KW-0560">Oxidoreductase</keyword>
<dbReference type="Gene3D" id="1.10.630.10">
    <property type="entry name" value="Cytochrome P450"/>
    <property type="match status" value="1"/>
</dbReference>
<keyword evidence="11" id="KW-0732">Signal</keyword>
<keyword evidence="8 9" id="KW-0408">Iron</keyword>
<evidence type="ECO:0000313" key="12">
    <source>
        <dbReference type="EMBL" id="RYR00511.1"/>
    </source>
</evidence>
<keyword evidence="5 9" id="KW-0479">Metal-binding</keyword>
<dbReference type="CDD" id="cd11043">
    <property type="entry name" value="CYP90-like"/>
    <property type="match status" value="1"/>
</dbReference>
<dbReference type="PRINTS" id="PR00385">
    <property type="entry name" value="P450"/>
</dbReference>
<dbReference type="GO" id="GO:0016705">
    <property type="term" value="F:oxidoreductase activity, acting on paired donors, with incorporation or reduction of molecular oxygen"/>
    <property type="evidence" value="ECO:0007669"/>
    <property type="project" value="InterPro"/>
</dbReference>
<accession>A0A444YF40</accession>
<keyword evidence="13" id="KW-1185">Reference proteome</keyword>
<keyword evidence="9 10" id="KW-0349">Heme</keyword>
<dbReference type="InterPro" id="IPR002401">
    <property type="entry name" value="Cyt_P450_E_grp-I"/>
</dbReference>
<comment type="subcellular location">
    <subcellularLocation>
        <location evidence="2">Membrane</location>
        <topology evidence="2">Single-pass membrane protein</topology>
    </subcellularLocation>
</comment>
<dbReference type="AlphaFoldDB" id="A0A444YF40"/>
<sequence>MSVLLATLLLLIPVLLLLIRRRKPSKRVPPGSLGIPIIGQSLGLLRAMRSNNAEKWIEQRIRKYGPVSKLNLFGTPAVLIYGQAANKFIFSNNGGTIANQQTQSVKMILGDRNILELNGEDHKRVRSALMSFLKPESLKLYVQKIDGEVRRHLEMHWKGKQNVKVLPLMKTLTFNIICSLLFGLEPGKQRDQFLVSFHTMIKGMWSIPINLPFTRYNRSLRASARIQKMLKQIVDRKRVELERNQASTHQDLITCLIGIQSAGDEQVITEKEIIHNSMLVMVAGYDTSSVLITFLIRLLANEPAIFAAVLQEQEEIAKSKQSREPLTWEDLAKMKYTWRVALETLRMFPPIFGSFRKAVTDIEYDGYIIPKGWQIFWVTAMTQMDNSIFPEPTKFDPSRFEDQLSIPPYCFIAFGGGSRICPGYELARIETLVSIHYLVTSFSWKLCADDNFSRDPMPVPTQGLPIEIWPRKNLP</sequence>
<dbReference type="PANTHER" id="PTHR24286">
    <property type="entry name" value="CYTOCHROME P450 26"/>
    <property type="match status" value="1"/>
</dbReference>
<dbReference type="InterPro" id="IPR001128">
    <property type="entry name" value="Cyt_P450"/>
</dbReference>
<name>A0A444YF40_ARAHY</name>
<evidence type="ECO:0000256" key="4">
    <source>
        <dbReference type="ARBA" id="ARBA00022692"/>
    </source>
</evidence>
<gene>
    <name evidence="12" type="ORF">Ahy_B07g088631</name>
</gene>
<evidence type="ECO:0000313" key="13">
    <source>
        <dbReference type="Proteomes" id="UP000289738"/>
    </source>
</evidence>
<keyword evidence="6" id="KW-1133">Transmembrane helix</keyword>
<comment type="caution">
    <text evidence="12">The sequence shown here is derived from an EMBL/GenBank/DDBJ whole genome shotgun (WGS) entry which is preliminary data.</text>
</comment>
<dbReference type="PROSITE" id="PS00086">
    <property type="entry name" value="CYTOCHROME_P450"/>
    <property type="match status" value="1"/>
</dbReference>
<evidence type="ECO:0008006" key="14">
    <source>
        <dbReference type="Google" id="ProtNLM"/>
    </source>
</evidence>
<evidence type="ECO:0000256" key="1">
    <source>
        <dbReference type="ARBA" id="ARBA00001971"/>
    </source>
</evidence>
<dbReference type="SUPFAM" id="SSF48264">
    <property type="entry name" value="Cytochrome P450"/>
    <property type="match status" value="1"/>
</dbReference>
<feature type="binding site" description="axial binding residue" evidence="9">
    <location>
        <position position="421"/>
    </location>
    <ligand>
        <name>heme</name>
        <dbReference type="ChEBI" id="CHEBI:30413"/>
    </ligand>
    <ligandPart>
        <name>Fe</name>
        <dbReference type="ChEBI" id="CHEBI:18248"/>
    </ligandPart>
</feature>
<evidence type="ECO:0000256" key="5">
    <source>
        <dbReference type="ARBA" id="ARBA00022723"/>
    </source>
</evidence>
<feature type="signal peptide" evidence="11">
    <location>
        <begin position="1"/>
        <end position="16"/>
    </location>
</feature>
<dbReference type="GO" id="GO:0016125">
    <property type="term" value="P:sterol metabolic process"/>
    <property type="evidence" value="ECO:0007669"/>
    <property type="project" value="TreeGrafter"/>
</dbReference>
<dbReference type="GO" id="GO:0020037">
    <property type="term" value="F:heme binding"/>
    <property type="evidence" value="ECO:0007669"/>
    <property type="project" value="InterPro"/>
</dbReference>
<dbReference type="InterPro" id="IPR017972">
    <property type="entry name" value="Cyt_P450_CS"/>
</dbReference>
<reference evidence="12 13" key="1">
    <citation type="submission" date="2019-01" db="EMBL/GenBank/DDBJ databases">
        <title>Sequencing of cultivated peanut Arachis hypogaea provides insights into genome evolution and oil improvement.</title>
        <authorList>
            <person name="Chen X."/>
        </authorList>
    </citation>
    <scope>NUCLEOTIDE SEQUENCE [LARGE SCALE GENOMIC DNA]</scope>
    <source>
        <strain evidence="13">cv. Fuhuasheng</strain>
        <tissue evidence="12">Leaves</tissue>
    </source>
</reference>
<dbReference type="GO" id="GO:0004497">
    <property type="term" value="F:monooxygenase activity"/>
    <property type="evidence" value="ECO:0007669"/>
    <property type="project" value="UniProtKB-KW"/>
</dbReference>
<keyword evidence="6" id="KW-0472">Membrane</keyword>
<dbReference type="Proteomes" id="UP000289738">
    <property type="component" value="Chromosome B07"/>
</dbReference>
<dbReference type="PANTHER" id="PTHR24286:SF190">
    <property type="entry name" value="CYTOCHROME P450"/>
    <property type="match status" value="1"/>
</dbReference>
<evidence type="ECO:0000256" key="3">
    <source>
        <dbReference type="ARBA" id="ARBA00010617"/>
    </source>
</evidence>
<dbReference type="FunFam" id="1.10.630.10:FF:000022">
    <property type="entry name" value="Taxadiene 5-alpha hydroxylase"/>
    <property type="match status" value="1"/>
</dbReference>